<dbReference type="Proteomes" id="UP000031443">
    <property type="component" value="Unassembled WGS sequence"/>
</dbReference>
<protein>
    <submittedName>
        <fullName evidence="2">Uncharacterized protein</fullName>
    </submittedName>
</protein>
<gene>
    <name evidence="2" type="ORF">UY3_15913</name>
</gene>
<feature type="region of interest" description="Disordered" evidence="1">
    <location>
        <begin position="37"/>
        <end position="61"/>
    </location>
</feature>
<dbReference type="EMBL" id="KB574222">
    <property type="protein sequence ID" value="EMP27005.1"/>
    <property type="molecule type" value="Genomic_DNA"/>
</dbReference>
<name>M7AVF3_CHEMY</name>
<reference evidence="3" key="1">
    <citation type="journal article" date="2013" name="Nat. Genet.">
        <title>The draft genomes of soft-shell turtle and green sea turtle yield insights into the development and evolution of the turtle-specific body plan.</title>
        <authorList>
            <person name="Wang Z."/>
            <person name="Pascual-Anaya J."/>
            <person name="Zadissa A."/>
            <person name="Li W."/>
            <person name="Niimura Y."/>
            <person name="Huang Z."/>
            <person name="Li C."/>
            <person name="White S."/>
            <person name="Xiong Z."/>
            <person name="Fang D."/>
            <person name="Wang B."/>
            <person name="Ming Y."/>
            <person name="Chen Y."/>
            <person name="Zheng Y."/>
            <person name="Kuraku S."/>
            <person name="Pignatelli M."/>
            <person name="Herrero J."/>
            <person name="Beal K."/>
            <person name="Nozawa M."/>
            <person name="Li Q."/>
            <person name="Wang J."/>
            <person name="Zhang H."/>
            <person name="Yu L."/>
            <person name="Shigenobu S."/>
            <person name="Wang J."/>
            <person name="Liu J."/>
            <person name="Flicek P."/>
            <person name="Searle S."/>
            <person name="Wang J."/>
            <person name="Kuratani S."/>
            <person name="Yin Y."/>
            <person name="Aken B."/>
            <person name="Zhang G."/>
            <person name="Irie N."/>
        </authorList>
    </citation>
    <scope>NUCLEOTIDE SEQUENCE [LARGE SCALE GENOMIC DNA]</scope>
</reference>
<sequence length="182" mass="19714">MGTMRSGEIQTVIGGAIVESSTGRSIGSEMLDFASVESGHRSATTTGAVPGNGDVPESDATMESGFANSVAERCGAAARIGVGSSGATGSQTDVGLRLRGERPQECDHDRCRAGEWCRARERCHDGEWFREPCRGEVRCCCADRCRFERCHGVSDFDLDLKQDQDLSANDHREWERLRGLGL</sequence>
<evidence type="ECO:0000256" key="1">
    <source>
        <dbReference type="SAM" id="MobiDB-lite"/>
    </source>
</evidence>
<evidence type="ECO:0000313" key="2">
    <source>
        <dbReference type="EMBL" id="EMP27005.1"/>
    </source>
</evidence>
<proteinExistence type="predicted"/>
<accession>M7AVF3</accession>
<organism evidence="2 3">
    <name type="scientific">Chelonia mydas</name>
    <name type="common">Green sea-turtle</name>
    <name type="synonym">Chelonia agassizi</name>
    <dbReference type="NCBI Taxonomy" id="8469"/>
    <lineage>
        <taxon>Eukaryota</taxon>
        <taxon>Metazoa</taxon>
        <taxon>Chordata</taxon>
        <taxon>Craniata</taxon>
        <taxon>Vertebrata</taxon>
        <taxon>Euteleostomi</taxon>
        <taxon>Archelosauria</taxon>
        <taxon>Testudinata</taxon>
        <taxon>Testudines</taxon>
        <taxon>Cryptodira</taxon>
        <taxon>Durocryptodira</taxon>
        <taxon>Americhelydia</taxon>
        <taxon>Chelonioidea</taxon>
        <taxon>Cheloniidae</taxon>
        <taxon>Chelonia</taxon>
    </lineage>
</organism>
<dbReference type="AlphaFoldDB" id="M7AVF3"/>
<keyword evidence="3" id="KW-1185">Reference proteome</keyword>
<evidence type="ECO:0000313" key="3">
    <source>
        <dbReference type="Proteomes" id="UP000031443"/>
    </source>
</evidence>